<dbReference type="EMBL" id="LWAE01000001">
    <property type="protein sequence ID" value="KZL94089.1"/>
    <property type="molecule type" value="Genomic_DNA"/>
</dbReference>
<dbReference type="PATRIC" id="fig|1121326.3.peg.1103"/>
<dbReference type="OrthoDB" id="9781903at2"/>
<dbReference type="GO" id="GO:0016833">
    <property type="term" value="F:oxo-acid-lyase activity"/>
    <property type="evidence" value="ECO:0007669"/>
    <property type="project" value="InterPro"/>
</dbReference>
<protein>
    <recommendedName>
        <fullName evidence="5">Imidazole glycerol phosphate synthase subunit HisF</fullName>
        <ecNumber evidence="4">4.3.2.10</ecNumber>
    </recommendedName>
    <alternativeName>
        <fullName evidence="11">IGP synthase cyclase subunit</fullName>
    </alternativeName>
    <alternativeName>
        <fullName evidence="12">IGP synthase subunit HisF</fullName>
    </alternativeName>
    <alternativeName>
        <fullName evidence="13">ImGP synthase subunit HisF</fullName>
    </alternativeName>
</protein>
<comment type="pathway">
    <text evidence="1">Amino-acid biosynthesis; L-histidine biosynthesis; L-histidine from 5-phospho-alpha-D-ribose 1-diphosphate: step 5/9.</text>
</comment>
<evidence type="ECO:0000256" key="13">
    <source>
        <dbReference type="ARBA" id="ARBA00032401"/>
    </source>
</evidence>
<reference evidence="16 17" key="1">
    <citation type="submission" date="2016-04" db="EMBL/GenBank/DDBJ databases">
        <title>Genome sequence of Clostridium magnum DSM 2767.</title>
        <authorList>
            <person name="Poehlein A."/>
            <person name="Uhlig R."/>
            <person name="Fischer R."/>
            <person name="Bahl H."/>
            <person name="Daniel R."/>
        </authorList>
    </citation>
    <scope>NUCLEOTIDE SEQUENCE [LARGE SCALE GENOMIC DNA]</scope>
    <source>
        <strain evidence="16 17">DSM 2767</strain>
    </source>
</reference>
<dbReference type="SUPFAM" id="SSF51366">
    <property type="entry name" value="Ribulose-phoshate binding barrel"/>
    <property type="match status" value="1"/>
</dbReference>
<evidence type="ECO:0000256" key="4">
    <source>
        <dbReference type="ARBA" id="ARBA00012809"/>
    </source>
</evidence>
<evidence type="ECO:0000313" key="17">
    <source>
        <dbReference type="Proteomes" id="UP000076603"/>
    </source>
</evidence>
<dbReference type="InterPro" id="IPR050064">
    <property type="entry name" value="IGPS_HisA/HisF"/>
</dbReference>
<name>A0A161Y6W2_9CLOT</name>
<dbReference type="PANTHER" id="PTHR21235:SF2">
    <property type="entry name" value="IMIDAZOLE GLYCEROL PHOSPHATE SYNTHASE HISHF"/>
    <property type="match status" value="1"/>
</dbReference>
<evidence type="ECO:0000256" key="3">
    <source>
        <dbReference type="ARBA" id="ARBA00011152"/>
    </source>
</evidence>
<dbReference type="InterPro" id="IPR013785">
    <property type="entry name" value="Aldolase_TIM"/>
</dbReference>
<comment type="function">
    <text evidence="10">IGPS catalyzes the conversion of PRFAR and glutamine to IGP, AICAR and glutamate. The HisF subunit catalyzes the cyclization activity that produces IGP and AICAR from PRFAR using the ammonia provided by the HisH subunit.</text>
</comment>
<dbReference type="Proteomes" id="UP000076603">
    <property type="component" value="Unassembled WGS sequence"/>
</dbReference>
<comment type="caution">
    <text evidence="16">The sequence shown here is derived from an EMBL/GenBank/DDBJ whole genome shotgun (WGS) entry which is preliminary data.</text>
</comment>
<evidence type="ECO:0000256" key="11">
    <source>
        <dbReference type="ARBA" id="ARBA00030264"/>
    </source>
</evidence>
<dbReference type="NCBIfam" id="TIGR03572">
    <property type="entry name" value="WbuZ"/>
    <property type="match status" value="1"/>
</dbReference>
<dbReference type="InterPro" id="IPR004651">
    <property type="entry name" value="HisF"/>
</dbReference>
<dbReference type="CDD" id="cd04731">
    <property type="entry name" value="HisF"/>
    <property type="match status" value="1"/>
</dbReference>
<dbReference type="GO" id="GO:0000107">
    <property type="term" value="F:imidazoleglycerol-phosphate synthase activity"/>
    <property type="evidence" value="ECO:0007669"/>
    <property type="project" value="InterPro"/>
</dbReference>
<keyword evidence="6" id="KW-0963">Cytoplasm</keyword>
<evidence type="ECO:0000256" key="6">
    <source>
        <dbReference type="ARBA" id="ARBA00022490"/>
    </source>
</evidence>
<evidence type="ECO:0000256" key="14">
    <source>
        <dbReference type="ARBA" id="ARBA00047838"/>
    </source>
</evidence>
<dbReference type="PANTHER" id="PTHR21235">
    <property type="entry name" value="IMIDAZOLE GLYCEROL PHOSPHATE SYNTHASE SUBUNIT HISF/H IGP SYNTHASE SUBUNIT HISF/H"/>
    <property type="match status" value="1"/>
</dbReference>
<sequence>MLKKRIIPSLLLKDGRMVKGKNFDNFRDVGNPITAAKVYNAQKVDELIFLDICPSAESREKVYDVIKEVATECFMPLTVGGGIKNCDDIKAFLDIGADKVSINSSAIRYPSLIRQASETFGDQCVVVSIDYKKNIEGKLEVFIDSGKTPTGISPFEHILNCISLGAGEILLTNIDNEGTMQGYDIEFIKYVSENTNIPIIASGGAGTLEHFYNILKETNASAVSAGSIFHFTDQSPIKARFYLSNSGINIRV</sequence>
<evidence type="ECO:0000256" key="9">
    <source>
        <dbReference type="ARBA" id="ARBA00023239"/>
    </source>
</evidence>
<evidence type="ECO:0000313" key="16">
    <source>
        <dbReference type="EMBL" id="KZL94089.1"/>
    </source>
</evidence>
<keyword evidence="8 15" id="KW-0368">Histidine biosynthesis</keyword>
<keyword evidence="7 15" id="KW-0028">Amino-acid biosynthesis</keyword>
<evidence type="ECO:0000256" key="10">
    <source>
        <dbReference type="ARBA" id="ARBA00025475"/>
    </source>
</evidence>
<evidence type="ECO:0000256" key="2">
    <source>
        <dbReference type="ARBA" id="ARBA00009667"/>
    </source>
</evidence>
<keyword evidence="9 16" id="KW-0456">Lyase</keyword>
<dbReference type="InterPro" id="IPR006062">
    <property type="entry name" value="His_biosynth"/>
</dbReference>
<dbReference type="GO" id="GO:0000105">
    <property type="term" value="P:L-histidine biosynthetic process"/>
    <property type="evidence" value="ECO:0007669"/>
    <property type="project" value="UniProtKB-UniPathway"/>
</dbReference>
<evidence type="ECO:0000256" key="8">
    <source>
        <dbReference type="ARBA" id="ARBA00023102"/>
    </source>
</evidence>
<dbReference type="InterPro" id="IPR011060">
    <property type="entry name" value="RibuloseP-bd_barrel"/>
</dbReference>
<dbReference type="EC" id="4.3.2.10" evidence="4"/>
<evidence type="ECO:0000256" key="1">
    <source>
        <dbReference type="ARBA" id="ARBA00005091"/>
    </source>
</evidence>
<evidence type="ECO:0000256" key="5">
    <source>
        <dbReference type="ARBA" id="ARBA00016318"/>
    </source>
</evidence>
<dbReference type="STRING" id="1121326.CLMAG_11420"/>
<proteinExistence type="inferred from homology"/>
<dbReference type="Pfam" id="PF00977">
    <property type="entry name" value="His_biosynth"/>
    <property type="match status" value="1"/>
</dbReference>
<dbReference type="RefSeq" id="WP_066619042.1">
    <property type="nucleotide sequence ID" value="NZ_FQXL01000009.1"/>
</dbReference>
<evidence type="ECO:0000256" key="12">
    <source>
        <dbReference type="ARBA" id="ARBA00031409"/>
    </source>
</evidence>
<evidence type="ECO:0000256" key="7">
    <source>
        <dbReference type="ARBA" id="ARBA00022605"/>
    </source>
</evidence>
<dbReference type="Gene3D" id="3.20.20.70">
    <property type="entry name" value="Aldolase class I"/>
    <property type="match status" value="1"/>
</dbReference>
<evidence type="ECO:0000256" key="15">
    <source>
        <dbReference type="RuleBase" id="RU003657"/>
    </source>
</evidence>
<dbReference type="InterPro" id="IPR020021">
    <property type="entry name" value="Glycosyl_amidation-assoc_WbuZ"/>
</dbReference>
<comment type="subunit">
    <text evidence="3">Heterodimer of HisH and HisF.</text>
</comment>
<comment type="catalytic activity">
    <reaction evidence="14">
        <text>5-[(5-phospho-1-deoxy-D-ribulos-1-ylimino)methylamino]-1-(5-phospho-beta-D-ribosyl)imidazole-4-carboxamide + L-glutamine = D-erythro-1-(imidazol-4-yl)glycerol 3-phosphate + 5-amino-1-(5-phospho-beta-D-ribosyl)imidazole-4-carboxamide + L-glutamate + H(+)</text>
        <dbReference type="Rhea" id="RHEA:24793"/>
        <dbReference type="ChEBI" id="CHEBI:15378"/>
        <dbReference type="ChEBI" id="CHEBI:29985"/>
        <dbReference type="ChEBI" id="CHEBI:58278"/>
        <dbReference type="ChEBI" id="CHEBI:58359"/>
        <dbReference type="ChEBI" id="CHEBI:58475"/>
        <dbReference type="ChEBI" id="CHEBI:58525"/>
        <dbReference type="EC" id="4.3.2.10"/>
    </reaction>
</comment>
<dbReference type="UniPathway" id="UPA00031">
    <property type="reaction ID" value="UER00010"/>
</dbReference>
<keyword evidence="17" id="KW-1185">Reference proteome</keyword>
<dbReference type="AlphaFoldDB" id="A0A161Y6W2"/>
<organism evidence="16 17">
    <name type="scientific">Clostridium magnum DSM 2767</name>
    <dbReference type="NCBI Taxonomy" id="1121326"/>
    <lineage>
        <taxon>Bacteria</taxon>
        <taxon>Bacillati</taxon>
        <taxon>Bacillota</taxon>
        <taxon>Clostridia</taxon>
        <taxon>Eubacteriales</taxon>
        <taxon>Clostridiaceae</taxon>
        <taxon>Clostridium</taxon>
    </lineage>
</organism>
<comment type="similarity">
    <text evidence="2 15">Belongs to the HisA/HisF family.</text>
</comment>
<accession>A0A161Y6W2</accession>
<gene>
    <name evidence="16" type="primary">hisF_1</name>
    <name evidence="16" type="ORF">CLMAG_11420</name>
</gene>